<feature type="transmembrane region" description="Helical" evidence="6">
    <location>
        <begin position="103"/>
        <end position="125"/>
    </location>
</feature>
<evidence type="ECO:0000256" key="4">
    <source>
        <dbReference type="PROSITE-ProRule" id="PRU00284"/>
    </source>
</evidence>
<dbReference type="SMART" id="SM00283">
    <property type="entry name" value="MA"/>
    <property type="match status" value="1"/>
</dbReference>
<protein>
    <submittedName>
        <fullName evidence="9">Methyl-accepting chemotaxis protein</fullName>
    </submittedName>
</protein>
<dbReference type="CDD" id="cd11386">
    <property type="entry name" value="MCP_signal"/>
    <property type="match status" value="1"/>
</dbReference>
<comment type="caution">
    <text evidence="9">The sequence shown here is derived from an EMBL/GenBank/DDBJ whole genome shotgun (WGS) entry which is preliminary data.</text>
</comment>
<keyword evidence="6" id="KW-1133">Transmembrane helix</keyword>
<dbReference type="OrthoDB" id="9806477at2"/>
<dbReference type="SMART" id="SM00304">
    <property type="entry name" value="HAMP"/>
    <property type="match status" value="1"/>
</dbReference>
<dbReference type="Pfam" id="PF00672">
    <property type="entry name" value="HAMP"/>
    <property type="match status" value="1"/>
</dbReference>
<keyword evidence="10" id="KW-1185">Reference proteome</keyword>
<name>A0A4R3LKP7_9BURK</name>
<evidence type="ECO:0000259" key="8">
    <source>
        <dbReference type="PROSITE" id="PS50885"/>
    </source>
</evidence>
<keyword evidence="2" id="KW-0488">Methylation</keyword>
<reference evidence="9 10" key="1">
    <citation type="submission" date="2019-03" db="EMBL/GenBank/DDBJ databases">
        <title>Genomic Encyclopedia of Type Strains, Phase IV (KMG-IV): sequencing the most valuable type-strain genomes for metagenomic binning, comparative biology and taxonomic classification.</title>
        <authorList>
            <person name="Goeker M."/>
        </authorList>
    </citation>
    <scope>NUCLEOTIDE SEQUENCE [LARGE SCALE GENOMIC DNA]</scope>
    <source>
        <strain evidence="9 10">DSM 24591</strain>
    </source>
</reference>
<accession>A0A4R3LKP7</accession>
<dbReference type="GO" id="GO:0006935">
    <property type="term" value="P:chemotaxis"/>
    <property type="evidence" value="ECO:0007669"/>
    <property type="project" value="TreeGrafter"/>
</dbReference>
<dbReference type="GO" id="GO:0005886">
    <property type="term" value="C:plasma membrane"/>
    <property type="evidence" value="ECO:0007669"/>
    <property type="project" value="TreeGrafter"/>
</dbReference>
<dbReference type="InterPro" id="IPR004089">
    <property type="entry name" value="MCPsignal_dom"/>
</dbReference>
<keyword evidence="4" id="KW-0807">Transducer</keyword>
<dbReference type="Proteomes" id="UP000295525">
    <property type="component" value="Unassembled WGS sequence"/>
</dbReference>
<dbReference type="InterPro" id="IPR003660">
    <property type="entry name" value="HAMP_dom"/>
</dbReference>
<dbReference type="SUPFAM" id="SSF58104">
    <property type="entry name" value="Methyl-accepting chemotaxis protein (MCP) signaling domain"/>
    <property type="match status" value="1"/>
</dbReference>
<feature type="domain" description="Methyl-accepting transducer" evidence="7">
    <location>
        <begin position="184"/>
        <end position="413"/>
    </location>
</feature>
<comment type="similarity">
    <text evidence="3">Belongs to the methyl-accepting chemotaxis (MCP) protein family.</text>
</comment>
<evidence type="ECO:0000313" key="10">
    <source>
        <dbReference type="Proteomes" id="UP000295525"/>
    </source>
</evidence>
<evidence type="ECO:0000256" key="2">
    <source>
        <dbReference type="ARBA" id="ARBA00022481"/>
    </source>
</evidence>
<comment type="subcellular location">
    <subcellularLocation>
        <location evidence="1">Membrane</location>
    </subcellularLocation>
</comment>
<dbReference type="AlphaFoldDB" id="A0A4R3LKP7"/>
<evidence type="ECO:0000256" key="3">
    <source>
        <dbReference type="ARBA" id="ARBA00029447"/>
    </source>
</evidence>
<dbReference type="Gene3D" id="1.10.287.950">
    <property type="entry name" value="Methyl-accepting chemotaxis protein"/>
    <property type="match status" value="1"/>
</dbReference>
<dbReference type="PROSITE" id="PS50111">
    <property type="entry name" value="CHEMOTAXIS_TRANSDUC_2"/>
    <property type="match status" value="1"/>
</dbReference>
<gene>
    <name evidence="9" type="ORF">EDC26_1273</name>
</gene>
<dbReference type="GO" id="GO:0007165">
    <property type="term" value="P:signal transduction"/>
    <property type="evidence" value="ECO:0007669"/>
    <property type="project" value="UniProtKB-KW"/>
</dbReference>
<dbReference type="PROSITE" id="PS50885">
    <property type="entry name" value="HAMP"/>
    <property type="match status" value="1"/>
</dbReference>
<dbReference type="EMBL" id="SMAJ01000027">
    <property type="protein sequence ID" value="TCT00890.1"/>
    <property type="molecule type" value="Genomic_DNA"/>
</dbReference>
<dbReference type="CDD" id="cd06225">
    <property type="entry name" value="HAMP"/>
    <property type="match status" value="1"/>
</dbReference>
<feature type="domain" description="HAMP" evidence="8">
    <location>
        <begin position="127"/>
        <end position="179"/>
    </location>
</feature>
<feature type="transmembrane region" description="Helical" evidence="6">
    <location>
        <begin position="12"/>
        <end position="34"/>
    </location>
</feature>
<proteinExistence type="inferred from homology"/>
<keyword evidence="6" id="KW-0812">Transmembrane</keyword>
<organism evidence="9 10">
    <name type="scientific">Paralcaligenes ureilyticus</name>
    <dbReference type="NCBI Taxonomy" id="627131"/>
    <lineage>
        <taxon>Bacteria</taxon>
        <taxon>Pseudomonadati</taxon>
        <taxon>Pseudomonadota</taxon>
        <taxon>Betaproteobacteria</taxon>
        <taxon>Burkholderiales</taxon>
        <taxon>Alcaligenaceae</taxon>
        <taxon>Paralcaligenes</taxon>
    </lineage>
</organism>
<feature type="coiled-coil region" evidence="5">
    <location>
        <begin position="203"/>
        <end position="237"/>
    </location>
</feature>
<evidence type="ECO:0000259" key="7">
    <source>
        <dbReference type="PROSITE" id="PS50111"/>
    </source>
</evidence>
<dbReference type="FunFam" id="1.10.287.950:FF:000001">
    <property type="entry name" value="Methyl-accepting chemotaxis sensory transducer"/>
    <property type="match status" value="1"/>
</dbReference>
<keyword evidence="5" id="KW-0175">Coiled coil</keyword>
<dbReference type="PANTHER" id="PTHR43531:SF14">
    <property type="entry name" value="METHYL-ACCEPTING CHEMOTAXIS PROTEIN I-RELATED"/>
    <property type="match status" value="1"/>
</dbReference>
<evidence type="ECO:0000313" key="9">
    <source>
        <dbReference type="EMBL" id="TCT00890.1"/>
    </source>
</evidence>
<dbReference type="Pfam" id="PF00015">
    <property type="entry name" value="MCPsignal"/>
    <property type="match status" value="1"/>
</dbReference>
<evidence type="ECO:0000256" key="1">
    <source>
        <dbReference type="ARBA" id="ARBA00004370"/>
    </source>
</evidence>
<sequence>MMLKHLKLKTSLSLMVFCLSLLTFIAVGVAWYSLHTARLGMDAMAASSIEAGRDVKTAYEQVKQAQSATTAQGLEAAFKGLDDFLAGEHDNFMAPAEQRYQQALYVFGGLLLLAVLLALMVSLTLSRTVLRPLKQAGAHFDRIASGDLTERIEIAARNEIGVLYGALKRMQDSLGRIVGTVRHGMGQINTGSQQIVVGNADLSSRTEEQAAALQQTAASMEQLASTVKQNADNARQANQLAASASEVAQRGGQAVGEVVTTMQGISASSRKISDIVSVIDSIAFQTNILALNAAVEAARAGEQGRGFAVVAAEVRALAQRSAQAAKEIKGLIEDSVKKVSEGSAQVEKAGATMEEIVTSVARVTDIMGEISAATTEQSTGIDQINRAVSQMDSVTQQNALLVQEAASVAASLREQVAQVNDAVAVFKTVDNQVIDMAATAAIATTARHDKIEISKAPQDAGQALPSAQPKLAAASAQTLVRTQAQAATRVPAFAGAAGPLVSRSAVGEAEWEEF</sequence>
<evidence type="ECO:0000256" key="6">
    <source>
        <dbReference type="SAM" id="Phobius"/>
    </source>
</evidence>
<dbReference type="GO" id="GO:0004888">
    <property type="term" value="F:transmembrane signaling receptor activity"/>
    <property type="evidence" value="ECO:0007669"/>
    <property type="project" value="TreeGrafter"/>
</dbReference>
<keyword evidence="6" id="KW-0472">Membrane</keyword>
<dbReference type="InterPro" id="IPR051310">
    <property type="entry name" value="MCP_chemotaxis"/>
</dbReference>
<dbReference type="PANTHER" id="PTHR43531">
    <property type="entry name" value="PROTEIN ICFG"/>
    <property type="match status" value="1"/>
</dbReference>
<evidence type="ECO:0000256" key="5">
    <source>
        <dbReference type="SAM" id="Coils"/>
    </source>
</evidence>